<dbReference type="RefSeq" id="WP_340294074.1">
    <property type="nucleotide sequence ID" value="NZ_JBBJUP010000021.1"/>
</dbReference>
<dbReference type="InterPro" id="IPR038765">
    <property type="entry name" value="Papain-like_cys_pep_sf"/>
</dbReference>
<reference evidence="3 4" key="1">
    <citation type="submission" date="2024-03" db="EMBL/GenBank/DDBJ databases">
        <title>Draft genome sequence of Pseudonocardia sp. DW16-2.</title>
        <authorList>
            <person name="Duangmal K."/>
        </authorList>
    </citation>
    <scope>NUCLEOTIDE SEQUENCE [LARGE SCALE GENOMIC DNA]</scope>
    <source>
        <strain evidence="3 4">DW16-2</strain>
    </source>
</reference>
<evidence type="ECO:0000313" key="3">
    <source>
        <dbReference type="EMBL" id="MEJ8281581.1"/>
    </source>
</evidence>
<dbReference type="EMBL" id="JBBJUP010000021">
    <property type="protein sequence ID" value="MEJ8281581.1"/>
    <property type="molecule type" value="Genomic_DNA"/>
</dbReference>
<accession>A0ABU8TCE4</accession>
<dbReference type="PANTHER" id="PTHR11786">
    <property type="entry name" value="N-HYDROXYARYLAMINE O-ACETYLTRANSFERASE"/>
    <property type="match status" value="1"/>
</dbReference>
<dbReference type="PRINTS" id="PR01543">
    <property type="entry name" value="ANATRNSFRASE"/>
</dbReference>
<protein>
    <submittedName>
        <fullName evidence="3">Arylamine N-acetyltransferase</fullName>
    </submittedName>
</protein>
<dbReference type="InterPro" id="IPR001447">
    <property type="entry name" value="Arylamine_N-AcTrfase"/>
</dbReference>
<evidence type="ECO:0000256" key="2">
    <source>
        <dbReference type="RuleBase" id="RU003452"/>
    </source>
</evidence>
<dbReference type="Gene3D" id="2.40.128.150">
    <property type="entry name" value="Cysteine proteinases"/>
    <property type="match status" value="1"/>
</dbReference>
<dbReference type="Gene3D" id="3.30.2140.10">
    <property type="entry name" value="Arylamine N-acetyltransferase"/>
    <property type="match status" value="1"/>
</dbReference>
<evidence type="ECO:0000313" key="4">
    <source>
        <dbReference type="Proteomes" id="UP001364211"/>
    </source>
</evidence>
<evidence type="ECO:0000256" key="1">
    <source>
        <dbReference type="ARBA" id="ARBA00006547"/>
    </source>
</evidence>
<dbReference type="SUPFAM" id="SSF54001">
    <property type="entry name" value="Cysteine proteinases"/>
    <property type="match status" value="1"/>
</dbReference>
<name>A0ABU8TCE4_9PSEU</name>
<comment type="similarity">
    <text evidence="1 2">Belongs to the arylamine N-acetyltransferase family.</text>
</comment>
<proteinExistence type="inferred from homology"/>
<organism evidence="3 4">
    <name type="scientific">Pseudonocardia spirodelae</name>
    <dbReference type="NCBI Taxonomy" id="3133431"/>
    <lineage>
        <taxon>Bacteria</taxon>
        <taxon>Bacillati</taxon>
        <taxon>Actinomycetota</taxon>
        <taxon>Actinomycetes</taxon>
        <taxon>Pseudonocardiales</taxon>
        <taxon>Pseudonocardiaceae</taxon>
        <taxon>Pseudonocardia</taxon>
    </lineage>
</organism>
<dbReference type="Pfam" id="PF00797">
    <property type="entry name" value="Acetyltransf_2"/>
    <property type="match status" value="1"/>
</dbReference>
<keyword evidence="4" id="KW-1185">Reference proteome</keyword>
<dbReference type="Proteomes" id="UP001364211">
    <property type="component" value="Unassembled WGS sequence"/>
</dbReference>
<dbReference type="PANTHER" id="PTHR11786:SF0">
    <property type="entry name" value="ARYLAMINE N-ACETYLTRANSFERASE 4-RELATED"/>
    <property type="match status" value="1"/>
</dbReference>
<gene>
    <name evidence="3" type="ORF">WJX68_21780</name>
</gene>
<sequence length="276" mass="29756">MTISAAPAVAAHLDRIGVAAGPPDVAQLDRIVRAHTATVAFENLDPFTGTDPPVDPAGVTAKLVHGRRGGWCFEHNLLLHDTLRDLGHAVTPLVARVRLGLERSAPATSRTHRLTLVTTSQGRFTVDGGFGATVPTAALRLVTGLEQPTGQAVYRYDRDAQGTWVLQRRGSSGGWTDQYAFDLLPAPDVDFRTGSWHLTHHPESGFRTGLTAALVTPRRRTTLDGTRLTVRPADGPARRRELDSPAQVRAALEDELGIDTGGVAGLERRLRAVYFS</sequence>
<comment type="caution">
    <text evidence="3">The sequence shown here is derived from an EMBL/GenBank/DDBJ whole genome shotgun (WGS) entry which is preliminary data.</text>
</comment>